<gene>
    <name evidence="12" type="primary">Ftdc2</name>
    <name evidence="12" type="ORF">PHOROB_LOCUS9391</name>
</gene>
<reference evidence="12" key="1">
    <citation type="submission" date="2022-06" db="EMBL/GenBank/DDBJ databases">
        <authorList>
            <person name="Andreotti S."/>
            <person name="Wyler E."/>
        </authorList>
    </citation>
    <scope>NUCLEOTIDE SEQUENCE</scope>
</reference>
<evidence type="ECO:0000256" key="2">
    <source>
        <dbReference type="ARBA" id="ARBA00022434"/>
    </source>
</evidence>
<keyword evidence="13" id="KW-1185">Reference proteome</keyword>
<dbReference type="PANTHER" id="PTHR11431">
    <property type="entry name" value="FERRITIN"/>
    <property type="match status" value="1"/>
</dbReference>
<evidence type="ECO:0000256" key="4">
    <source>
        <dbReference type="ARBA" id="ARBA00023002"/>
    </source>
</evidence>
<dbReference type="GO" id="GO:0005737">
    <property type="term" value="C:cytoplasm"/>
    <property type="evidence" value="ECO:0007669"/>
    <property type="project" value="TreeGrafter"/>
</dbReference>
<evidence type="ECO:0000256" key="3">
    <source>
        <dbReference type="ARBA" id="ARBA00022723"/>
    </source>
</evidence>
<proteinExistence type="inferred from homology"/>
<dbReference type="InterPro" id="IPR008331">
    <property type="entry name" value="Ferritin_DPS_dom"/>
</dbReference>
<dbReference type="InterPro" id="IPR001519">
    <property type="entry name" value="Ferritin"/>
</dbReference>
<dbReference type="GO" id="GO:0008198">
    <property type="term" value="F:ferrous iron binding"/>
    <property type="evidence" value="ECO:0007669"/>
    <property type="project" value="TreeGrafter"/>
</dbReference>
<feature type="region of interest" description="Disordered" evidence="10">
    <location>
        <begin position="152"/>
        <end position="186"/>
    </location>
</feature>
<comment type="caution">
    <text evidence="12">The sequence shown here is derived from an EMBL/GenBank/DDBJ whole genome shotgun (WGS) entry which is preliminary data.</text>
</comment>
<evidence type="ECO:0000256" key="8">
    <source>
        <dbReference type="PIRSR" id="PIRSR601519-1"/>
    </source>
</evidence>
<dbReference type="EMBL" id="CALSGD010001454">
    <property type="protein sequence ID" value="CAH6792432.1"/>
    <property type="molecule type" value="Genomic_DNA"/>
</dbReference>
<dbReference type="PANTHER" id="PTHR11431:SF54">
    <property type="entry name" value="FERRITIN"/>
    <property type="match status" value="1"/>
</dbReference>
<evidence type="ECO:0000259" key="11">
    <source>
        <dbReference type="PROSITE" id="PS50905"/>
    </source>
</evidence>
<feature type="compositionally biased region" description="Basic and acidic residues" evidence="10">
    <location>
        <begin position="172"/>
        <end position="181"/>
    </location>
</feature>
<dbReference type="InterPro" id="IPR009078">
    <property type="entry name" value="Ferritin-like_SF"/>
</dbReference>
<accession>A0AAU9ZJS8</accession>
<feature type="binding site" evidence="8">
    <location>
        <position position="134"/>
    </location>
    <ligand>
        <name>Fe cation</name>
        <dbReference type="ChEBI" id="CHEBI:24875"/>
        <label>1</label>
    </ligand>
</feature>
<dbReference type="Gene3D" id="1.20.1260.10">
    <property type="match status" value="1"/>
</dbReference>
<evidence type="ECO:0000256" key="7">
    <source>
        <dbReference type="ARBA" id="ARBA00047990"/>
    </source>
</evidence>
<sequence length="229" mass="26517">MYFCNPFSDECVDVLNEAVAYHLHVSHVYLEMAFSFVVDKKMPTFAQFFEREAETRRTLADQYLKQLCKRKSSIYPPFYTKPQMSEIDTPVKAIMIGQELEAALRGILEHLKRIAIKDRETDLGNFLKPLLAAQKKNDDYLKFQLNYQQREERRKKLKTDHRKPTSSGRRVSKPEDIDSERPSTSSSGIVWIPKIIDSKRPSSTFSSGKIWIPEIIHSERPSASLGGRF</sequence>
<keyword evidence="4" id="KW-0560">Oxidoreductase</keyword>
<dbReference type="InterPro" id="IPR012347">
    <property type="entry name" value="Ferritin-like"/>
</dbReference>
<dbReference type="AlphaFoldDB" id="A0AAU9ZJS8"/>
<protein>
    <recommendedName>
        <fullName evidence="9">Ferritin</fullName>
    </recommendedName>
</protein>
<keyword evidence="5 8" id="KW-0408">Iron</keyword>
<evidence type="ECO:0000256" key="5">
    <source>
        <dbReference type="ARBA" id="ARBA00023004"/>
    </source>
</evidence>
<keyword evidence="3 8" id="KW-0479">Metal-binding</keyword>
<evidence type="ECO:0000256" key="6">
    <source>
        <dbReference type="ARBA" id="ARBA00025111"/>
    </source>
</evidence>
<dbReference type="GO" id="GO:0006879">
    <property type="term" value="P:intracellular iron ion homeostasis"/>
    <property type="evidence" value="ECO:0007669"/>
    <property type="project" value="UniProtKB-KW"/>
</dbReference>
<feature type="domain" description="Ferritin-like diiron" evidence="11">
    <location>
        <begin position="5"/>
        <end position="152"/>
    </location>
</feature>
<dbReference type="Pfam" id="PF00210">
    <property type="entry name" value="Ferritin"/>
    <property type="match status" value="1"/>
</dbReference>
<comment type="function">
    <text evidence="9">Stores iron in a soluble, non-toxic, readily available form. Important for iron homeostasis. Iron is taken up in the ferrous form and deposited as ferric hydroxides after oxidation.</text>
</comment>
<evidence type="ECO:0000313" key="12">
    <source>
        <dbReference type="EMBL" id="CAH6792432.1"/>
    </source>
</evidence>
<comment type="similarity">
    <text evidence="1 9">Belongs to the ferritin family.</text>
</comment>
<dbReference type="PROSITE" id="PS50905">
    <property type="entry name" value="FERRITIN_LIKE"/>
    <property type="match status" value="1"/>
</dbReference>
<dbReference type="InterPro" id="IPR009040">
    <property type="entry name" value="Ferritin-like_diiron"/>
</dbReference>
<dbReference type="SUPFAM" id="SSF47240">
    <property type="entry name" value="Ferritin-like"/>
    <property type="match status" value="1"/>
</dbReference>
<dbReference type="Proteomes" id="UP001152836">
    <property type="component" value="Unassembled WGS sequence"/>
</dbReference>
<dbReference type="GO" id="GO:0006826">
    <property type="term" value="P:iron ion transport"/>
    <property type="evidence" value="ECO:0007669"/>
    <property type="project" value="InterPro"/>
</dbReference>
<dbReference type="GO" id="GO:0004322">
    <property type="term" value="F:ferroxidase activity"/>
    <property type="evidence" value="ECO:0007669"/>
    <property type="project" value="UniProtKB-EC"/>
</dbReference>
<evidence type="ECO:0000256" key="10">
    <source>
        <dbReference type="SAM" id="MobiDB-lite"/>
    </source>
</evidence>
<comment type="catalytic activity">
    <reaction evidence="7">
        <text>4 Fe(2+) + O2 + 4 H(+) = 4 Fe(3+) + 2 H2O</text>
        <dbReference type="Rhea" id="RHEA:11148"/>
        <dbReference type="ChEBI" id="CHEBI:15377"/>
        <dbReference type="ChEBI" id="CHEBI:15378"/>
        <dbReference type="ChEBI" id="CHEBI:15379"/>
        <dbReference type="ChEBI" id="CHEBI:29033"/>
        <dbReference type="ChEBI" id="CHEBI:29034"/>
        <dbReference type="EC" id="1.16.3.1"/>
    </reaction>
</comment>
<feature type="binding site" evidence="8">
    <location>
        <position position="101"/>
    </location>
    <ligand>
        <name>Fe cation</name>
        <dbReference type="ChEBI" id="CHEBI:24875"/>
        <label>1</label>
    </ligand>
</feature>
<organism evidence="12 13">
    <name type="scientific">Phodopus roborovskii</name>
    <name type="common">Roborovski's desert hamster</name>
    <name type="synonym">Cricetulus roborovskii</name>
    <dbReference type="NCBI Taxonomy" id="109678"/>
    <lineage>
        <taxon>Eukaryota</taxon>
        <taxon>Metazoa</taxon>
        <taxon>Chordata</taxon>
        <taxon>Craniata</taxon>
        <taxon>Vertebrata</taxon>
        <taxon>Euteleostomi</taxon>
        <taxon>Mammalia</taxon>
        <taxon>Eutheria</taxon>
        <taxon>Euarchontoglires</taxon>
        <taxon>Glires</taxon>
        <taxon>Rodentia</taxon>
        <taxon>Myomorpha</taxon>
        <taxon>Muroidea</taxon>
        <taxon>Cricetidae</taxon>
        <taxon>Cricetinae</taxon>
        <taxon>Phodopus</taxon>
    </lineage>
</organism>
<dbReference type="GO" id="GO:0008199">
    <property type="term" value="F:ferric iron binding"/>
    <property type="evidence" value="ECO:0007669"/>
    <property type="project" value="InterPro"/>
</dbReference>
<comment type="function">
    <text evidence="6">Stores iron in a soluble, non-toxic, readily available form. Important for iron homeostasis. Has ferroxidase activity. Iron is taken up in the ferrous form and deposited as ferric hydroxides after oxidation.</text>
</comment>
<name>A0AAU9ZJS8_PHORO</name>
<keyword evidence="2 9" id="KW-0409">Iron storage</keyword>
<evidence type="ECO:0000256" key="1">
    <source>
        <dbReference type="ARBA" id="ARBA00007513"/>
    </source>
</evidence>
<evidence type="ECO:0000313" key="13">
    <source>
        <dbReference type="Proteomes" id="UP001152836"/>
    </source>
</evidence>
<evidence type="ECO:0000256" key="9">
    <source>
        <dbReference type="RuleBase" id="RU361145"/>
    </source>
</evidence>